<dbReference type="Proteomes" id="UP000189660">
    <property type="component" value="Chromosome"/>
</dbReference>
<dbReference type="Pfam" id="PF02627">
    <property type="entry name" value="CMD"/>
    <property type="match status" value="2"/>
</dbReference>
<evidence type="ECO:0000313" key="3">
    <source>
        <dbReference type="Proteomes" id="UP000189660"/>
    </source>
</evidence>
<dbReference type="SUPFAM" id="SSF69118">
    <property type="entry name" value="AhpD-like"/>
    <property type="match status" value="1"/>
</dbReference>
<gene>
    <name evidence="2" type="ORF">BBC0178_004460</name>
</gene>
<dbReference type="InterPro" id="IPR003779">
    <property type="entry name" value="CMD-like"/>
</dbReference>
<name>A0A1U9M9E7_9HYPH</name>
<evidence type="ECO:0000313" key="2">
    <source>
        <dbReference type="EMBL" id="AQT41944.1"/>
    </source>
</evidence>
<feature type="domain" description="Carboxymuconolactone decarboxylase-like" evidence="1">
    <location>
        <begin position="2"/>
        <end position="64"/>
    </location>
</feature>
<dbReference type="Gene3D" id="1.20.1290.10">
    <property type="entry name" value="AhpD-like"/>
    <property type="match status" value="1"/>
</dbReference>
<dbReference type="EMBL" id="CP015820">
    <property type="protein sequence ID" value="AQT41944.1"/>
    <property type="molecule type" value="Genomic_DNA"/>
</dbReference>
<evidence type="ECO:0000259" key="1">
    <source>
        <dbReference type="Pfam" id="PF02627"/>
    </source>
</evidence>
<feature type="domain" description="Carboxymuconolactone decarboxylase-like" evidence="1">
    <location>
        <begin position="118"/>
        <end position="185"/>
    </location>
</feature>
<sequence>MLTLKQKRLVPVAAFATEGNIDGLRNALTQALDDKVAINAIKEVLVQTYAYAGFPRSLNALSAFMDVVNKRHNAGKKDEQGRDASPVQTDKTMLKVGTGIQTKLVGQPVTGPLFEFAPAIDQFLKSHLFGDIFVRDNLDYKTREVATIAMLAALQGAQSQLKSHYQMGTNTGLEKKDLQEIVTILEEKVCPEVGKHASEVLDSFLNG</sequence>
<accession>A0A1U9M9E7</accession>
<dbReference type="PANTHER" id="PTHR33570:SF2">
    <property type="entry name" value="CARBOXYMUCONOLACTONE DECARBOXYLASE-LIKE DOMAIN-CONTAINING PROTEIN"/>
    <property type="match status" value="1"/>
</dbReference>
<protein>
    <submittedName>
        <fullName evidence="2">Carboxymuconolactone decarboxylase family protein</fullName>
    </submittedName>
</protein>
<organism evidence="2 3">
    <name type="scientific">Bartonella apihabitans</name>
    <dbReference type="NCBI Taxonomy" id="2750929"/>
    <lineage>
        <taxon>Bacteria</taxon>
        <taxon>Pseudomonadati</taxon>
        <taxon>Pseudomonadota</taxon>
        <taxon>Alphaproteobacteria</taxon>
        <taxon>Hyphomicrobiales</taxon>
        <taxon>Bartonellaceae</taxon>
        <taxon>Bartonella</taxon>
    </lineage>
</organism>
<dbReference type="InterPro" id="IPR029032">
    <property type="entry name" value="AhpD-like"/>
</dbReference>
<dbReference type="InterPro" id="IPR052512">
    <property type="entry name" value="4CMD/NDH-1_regulator"/>
</dbReference>
<dbReference type="GO" id="GO:0051920">
    <property type="term" value="F:peroxiredoxin activity"/>
    <property type="evidence" value="ECO:0007669"/>
    <property type="project" value="InterPro"/>
</dbReference>
<proteinExistence type="predicted"/>
<dbReference type="AlphaFoldDB" id="A0A1U9M9E7"/>
<dbReference type="KEGG" id="bapa:BBC0178_004460"/>
<dbReference type="PANTHER" id="PTHR33570">
    <property type="entry name" value="4-CARBOXYMUCONOLACTONE DECARBOXYLASE FAMILY PROTEIN"/>
    <property type="match status" value="1"/>
</dbReference>
<reference evidence="2 3" key="1">
    <citation type="submission" date="2016-11" db="EMBL/GenBank/DDBJ databases">
        <title>Comparative genomics of Bartonella apis.</title>
        <authorList>
            <person name="Engel P."/>
        </authorList>
    </citation>
    <scope>NUCLEOTIDE SEQUENCE [LARGE SCALE GENOMIC DNA]</scope>
    <source>
        <strain evidence="2 3">BBC0178</strain>
    </source>
</reference>
<keyword evidence="3" id="KW-1185">Reference proteome</keyword>
<dbReference type="OrthoDB" id="9801400at2"/>